<dbReference type="AlphaFoldDB" id="A0A857KET9"/>
<protein>
    <submittedName>
        <fullName evidence="1">Uncharacterized protein</fullName>
    </submittedName>
</protein>
<name>A0A857KET9_9ACTN</name>
<dbReference type="InterPro" id="IPR006311">
    <property type="entry name" value="TAT_signal"/>
</dbReference>
<proteinExistence type="predicted"/>
<evidence type="ECO:0000313" key="1">
    <source>
        <dbReference type="EMBL" id="QHN37916.1"/>
    </source>
</evidence>
<organism evidence="1">
    <name type="scientific">Gordonia amarae</name>
    <dbReference type="NCBI Taxonomy" id="36821"/>
    <lineage>
        <taxon>Bacteria</taxon>
        <taxon>Bacillati</taxon>
        <taxon>Actinomycetota</taxon>
        <taxon>Actinomycetes</taxon>
        <taxon>Mycobacteriales</taxon>
        <taxon>Gordoniaceae</taxon>
        <taxon>Gordonia</taxon>
    </lineage>
</organism>
<dbReference type="EMBL" id="CP045810">
    <property type="protein sequence ID" value="QHN37916.1"/>
    <property type="molecule type" value="Genomic_DNA"/>
</dbReference>
<dbReference type="RefSeq" id="WP_005191868.1">
    <property type="nucleotide sequence ID" value="NZ_CP045804.1"/>
</dbReference>
<dbReference type="PROSITE" id="PS51318">
    <property type="entry name" value="TAT"/>
    <property type="match status" value="1"/>
</dbReference>
<reference evidence="1" key="1">
    <citation type="journal article" date="2021" name="Nat. Microbiol.">
        <title>Cocultivation of an ultrasmall environmental parasitic bacterium with lytic ability against bacteria associated with wastewater foams.</title>
        <authorList>
            <person name="Batinovic S."/>
            <person name="Rose J.J.A."/>
            <person name="Ratcliffe J."/>
            <person name="Seviour R.J."/>
            <person name="Petrovski S."/>
        </authorList>
    </citation>
    <scope>NUCLEOTIDE SEQUENCE</scope>
    <source>
        <strain evidence="1">CON44</strain>
    </source>
</reference>
<accession>A0A857KET9</accession>
<sequence>MSNRITRLKRAAVLGTAGLLAAGTVALGGGATAQAYPYDGFPGGRYCVSQNVIKAETNASQVLICRVPGSSQYVYKGKGKRNGLWVTIWNVNRYGNTFWAYNNGYSYRISPANLTIRNPQGAVISREYWWYYRQSGW</sequence>
<gene>
    <name evidence="1" type="ORF">GII30_00810</name>
</gene>